<keyword evidence="6 7" id="KW-0961">Cell wall biogenesis/degradation</keyword>
<protein>
    <submittedName>
        <fullName evidence="10">Lipoprotein-anchoring transpeptidase ErfK/SrfK</fullName>
    </submittedName>
</protein>
<evidence type="ECO:0000256" key="2">
    <source>
        <dbReference type="ARBA" id="ARBA00005992"/>
    </source>
</evidence>
<proteinExistence type="inferred from homology"/>
<evidence type="ECO:0000256" key="1">
    <source>
        <dbReference type="ARBA" id="ARBA00004752"/>
    </source>
</evidence>
<evidence type="ECO:0000256" key="3">
    <source>
        <dbReference type="ARBA" id="ARBA00022679"/>
    </source>
</evidence>
<feature type="domain" description="L,D-TPase catalytic" evidence="9">
    <location>
        <begin position="111"/>
        <end position="220"/>
    </location>
</feature>
<dbReference type="InterPro" id="IPR005490">
    <property type="entry name" value="LD_TPept_cat_dom"/>
</dbReference>
<dbReference type="SUPFAM" id="SSF141523">
    <property type="entry name" value="L,D-transpeptidase catalytic domain-like"/>
    <property type="match status" value="1"/>
</dbReference>
<dbReference type="Gene3D" id="2.40.440.10">
    <property type="entry name" value="L,D-transpeptidase catalytic domain-like"/>
    <property type="match status" value="1"/>
</dbReference>
<keyword evidence="4 7" id="KW-0133">Cell shape</keyword>
<reference evidence="10 11" key="1">
    <citation type="submission" date="2017-07" db="EMBL/GenBank/DDBJ databases">
        <authorList>
            <person name="Sun Z.S."/>
            <person name="Albrecht U."/>
            <person name="Echele G."/>
            <person name="Lee C.C."/>
        </authorList>
    </citation>
    <scope>NUCLEOTIDE SEQUENCE [LARGE SCALE GENOMIC DNA]</scope>
    <source>
        <strain evidence="10 11">CGMCC 1.12672</strain>
    </source>
</reference>
<dbReference type="GO" id="GO:0008360">
    <property type="term" value="P:regulation of cell shape"/>
    <property type="evidence" value="ECO:0007669"/>
    <property type="project" value="UniProtKB-UniRule"/>
</dbReference>
<evidence type="ECO:0000313" key="11">
    <source>
        <dbReference type="Proteomes" id="UP000219494"/>
    </source>
</evidence>
<evidence type="ECO:0000259" key="9">
    <source>
        <dbReference type="PROSITE" id="PS52029"/>
    </source>
</evidence>
<evidence type="ECO:0000256" key="8">
    <source>
        <dbReference type="SAM" id="SignalP"/>
    </source>
</evidence>
<evidence type="ECO:0000256" key="5">
    <source>
        <dbReference type="ARBA" id="ARBA00022984"/>
    </source>
</evidence>
<gene>
    <name evidence="10" type="ORF">SAMN06297144_0682</name>
</gene>
<feature type="chain" id="PRO_5013126266" evidence="8">
    <location>
        <begin position="29"/>
        <end position="234"/>
    </location>
</feature>
<comment type="pathway">
    <text evidence="1 7">Cell wall biogenesis; peptidoglycan biosynthesis.</text>
</comment>
<dbReference type="CDD" id="cd16913">
    <property type="entry name" value="YkuD_like"/>
    <property type="match status" value="1"/>
</dbReference>
<keyword evidence="5 7" id="KW-0573">Peptidoglycan synthesis</keyword>
<feature type="active site" description="Proton donor/acceptor" evidence="7">
    <location>
        <position position="182"/>
    </location>
</feature>
<feature type="signal peptide" evidence="8">
    <location>
        <begin position="1"/>
        <end position="28"/>
    </location>
</feature>
<keyword evidence="8" id="KW-0732">Signal</keyword>
<keyword evidence="11" id="KW-1185">Reference proteome</keyword>
<name>A0A285QCM2_9SPHN</name>
<dbReference type="PANTHER" id="PTHR30582">
    <property type="entry name" value="L,D-TRANSPEPTIDASE"/>
    <property type="match status" value="1"/>
</dbReference>
<evidence type="ECO:0000256" key="6">
    <source>
        <dbReference type="ARBA" id="ARBA00023316"/>
    </source>
</evidence>
<evidence type="ECO:0000256" key="7">
    <source>
        <dbReference type="PROSITE-ProRule" id="PRU01373"/>
    </source>
</evidence>
<dbReference type="GO" id="GO:0018104">
    <property type="term" value="P:peptidoglycan-protein cross-linking"/>
    <property type="evidence" value="ECO:0007669"/>
    <property type="project" value="TreeGrafter"/>
</dbReference>
<evidence type="ECO:0000313" key="10">
    <source>
        <dbReference type="EMBL" id="SOB79690.1"/>
    </source>
</evidence>
<keyword evidence="3" id="KW-0808">Transferase</keyword>
<dbReference type="Pfam" id="PF03734">
    <property type="entry name" value="YkuD"/>
    <property type="match status" value="1"/>
</dbReference>
<evidence type="ECO:0000256" key="4">
    <source>
        <dbReference type="ARBA" id="ARBA00022960"/>
    </source>
</evidence>
<feature type="active site" description="Nucleophile" evidence="7">
    <location>
        <position position="196"/>
    </location>
</feature>
<comment type="similarity">
    <text evidence="2">Belongs to the YkuD family.</text>
</comment>
<dbReference type="InterPro" id="IPR050979">
    <property type="entry name" value="LD-transpeptidase"/>
</dbReference>
<dbReference type="EMBL" id="OBMI01000001">
    <property type="protein sequence ID" value="SOB79690.1"/>
    <property type="molecule type" value="Genomic_DNA"/>
</dbReference>
<dbReference type="GO" id="GO:0071555">
    <property type="term" value="P:cell wall organization"/>
    <property type="evidence" value="ECO:0007669"/>
    <property type="project" value="UniProtKB-UniRule"/>
</dbReference>
<dbReference type="OrthoDB" id="463216at2"/>
<dbReference type="InterPro" id="IPR038063">
    <property type="entry name" value="Transpep_catalytic_dom"/>
</dbReference>
<keyword evidence="10" id="KW-0449">Lipoprotein</keyword>
<dbReference type="PANTHER" id="PTHR30582:SF2">
    <property type="entry name" value="L,D-TRANSPEPTIDASE YCIB-RELATED"/>
    <property type="match status" value="1"/>
</dbReference>
<organism evidence="10 11">
    <name type="scientific">Sphingomonas guangdongensis</name>
    <dbReference type="NCBI Taxonomy" id="1141890"/>
    <lineage>
        <taxon>Bacteria</taxon>
        <taxon>Pseudomonadati</taxon>
        <taxon>Pseudomonadota</taxon>
        <taxon>Alphaproteobacteria</taxon>
        <taxon>Sphingomonadales</taxon>
        <taxon>Sphingomonadaceae</taxon>
        <taxon>Sphingomonas</taxon>
    </lineage>
</organism>
<dbReference type="UniPathway" id="UPA00219"/>
<dbReference type="GO" id="GO:0005576">
    <property type="term" value="C:extracellular region"/>
    <property type="evidence" value="ECO:0007669"/>
    <property type="project" value="TreeGrafter"/>
</dbReference>
<dbReference type="AlphaFoldDB" id="A0A285QCM2"/>
<dbReference type="PROSITE" id="PS52029">
    <property type="entry name" value="LD_TPASE"/>
    <property type="match status" value="1"/>
</dbReference>
<dbReference type="GO" id="GO:0071972">
    <property type="term" value="F:peptidoglycan L,D-transpeptidase activity"/>
    <property type="evidence" value="ECO:0007669"/>
    <property type="project" value="TreeGrafter"/>
</dbReference>
<sequence>MARDRTALAKRVALGAGCLAAFLGAAHLAERADRPAVPAAAPVTERPLPPELPRQALTAALATAAPVAPAPKPVAPLPAAYTVKSILPVKSPFVHGDWYWDESAAPSTGKIVVTVDLKAQVLSVFRDGHEIGTAVMIYGADAKPTPLGVFNVSFRKARHVSSIYDAPMPYTLRLTNDGVSIHGSESMRPDAATHGCVGVPIAFAKKLFAVVQLGDTVIVSNGETLKAGQPITAA</sequence>
<dbReference type="GO" id="GO:0016740">
    <property type="term" value="F:transferase activity"/>
    <property type="evidence" value="ECO:0007669"/>
    <property type="project" value="UniProtKB-KW"/>
</dbReference>
<dbReference type="Proteomes" id="UP000219494">
    <property type="component" value="Unassembled WGS sequence"/>
</dbReference>
<accession>A0A285QCM2</accession>